<organism evidence="1">
    <name type="scientific">bioreactor metagenome</name>
    <dbReference type="NCBI Taxonomy" id="1076179"/>
    <lineage>
        <taxon>unclassified sequences</taxon>
        <taxon>metagenomes</taxon>
        <taxon>ecological metagenomes</taxon>
    </lineage>
</organism>
<accession>A0A644SK03</accession>
<name>A0A644SK03_9ZZZZ</name>
<sequence>MEELEDFWVYLLPKVVELVKPRFDAGFFADSILVCLREANAILKSHVLAINNQ</sequence>
<gene>
    <name evidence="1" type="ORF">SDC9_00466</name>
</gene>
<reference evidence="1" key="1">
    <citation type="submission" date="2019-08" db="EMBL/GenBank/DDBJ databases">
        <authorList>
            <person name="Kucharzyk K."/>
            <person name="Murdoch R.W."/>
            <person name="Higgins S."/>
            <person name="Loffler F."/>
        </authorList>
    </citation>
    <scope>NUCLEOTIDE SEQUENCE</scope>
</reference>
<proteinExistence type="predicted"/>
<evidence type="ECO:0000313" key="1">
    <source>
        <dbReference type="EMBL" id="MPL54999.1"/>
    </source>
</evidence>
<dbReference type="EMBL" id="VSSQ01000001">
    <property type="protein sequence ID" value="MPL54999.1"/>
    <property type="molecule type" value="Genomic_DNA"/>
</dbReference>
<dbReference type="AlphaFoldDB" id="A0A644SK03"/>
<protein>
    <submittedName>
        <fullName evidence="1">Uncharacterized protein</fullName>
    </submittedName>
</protein>
<comment type="caution">
    <text evidence="1">The sequence shown here is derived from an EMBL/GenBank/DDBJ whole genome shotgun (WGS) entry which is preliminary data.</text>
</comment>